<comment type="similarity">
    <text evidence="1">Belongs to the CapA family.</text>
</comment>
<protein>
    <recommendedName>
        <fullName evidence="3">Capsule synthesis protein CapA domain-containing protein</fullName>
    </recommendedName>
</protein>
<gene>
    <name evidence="4" type="ORF">N784_05980</name>
</gene>
<dbReference type="AlphaFoldDB" id="A0A0A5G4V7"/>
<dbReference type="Pfam" id="PF09587">
    <property type="entry name" value="PGA_cap"/>
    <property type="match status" value="1"/>
</dbReference>
<dbReference type="STRING" id="1385512.N784_05980"/>
<evidence type="ECO:0000313" key="5">
    <source>
        <dbReference type="Proteomes" id="UP000030401"/>
    </source>
</evidence>
<dbReference type="SMART" id="SM00854">
    <property type="entry name" value="PGA_cap"/>
    <property type="match status" value="1"/>
</dbReference>
<dbReference type="eggNOG" id="COG2843">
    <property type="taxonomic scope" value="Bacteria"/>
</dbReference>
<dbReference type="EMBL" id="AVPG01000016">
    <property type="protein sequence ID" value="KGX86110.1"/>
    <property type="molecule type" value="Genomic_DNA"/>
</dbReference>
<accession>A0A0A5G4V7</accession>
<name>A0A0A5G4V7_9BACI</name>
<dbReference type="RefSeq" id="WP_036834825.1">
    <property type="nucleotide sequence ID" value="NZ_AVPG01000016.1"/>
</dbReference>
<dbReference type="Gene3D" id="3.60.21.10">
    <property type="match status" value="1"/>
</dbReference>
<proteinExistence type="inferred from homology"/>
<dbReference type="SUPFAM" id="SSF56300">
    <property type="entry name" value="Metallo-dependent phosphatases"/>
    <property type="match status" value="1"/>
</dbReference>
<comment type="caution">
    <text evidence="4">The sequence shown here is derived from an EMBL/GenBank/DDBJ whole genome shotgun (WGS) entry which is preliminary data.</text>
</comment>
<evidence type="ECO:0000256" key="1">
    <source>
        <dbReference type="ARBA" id="ARBA00005662"/>
    </source>
</evidence>
<feature type="domain" description="Capsule synthesis protein CapA" evidence="3">
    <location>
        <begin position="52"/>
        <end position="297"/>
    </location>
</feature>
<dbReference type="PANTHER" id="PTHR33393:SF12">
    <property type="entry name" value="CAPSULE BIOSYNTHESIS PROTEIN CAPA"/>
    <property type="match status" value="1"/>
</dbReference>
<dbReference type="InterPro" id="IPR019079">
    <property type="entry name" value="Capsule_synth_CapA"/>
</dbReference>
<feature type="chain" id="PRO_5038380150" description="Capsule synthesis protein CapA domain-containing protein" evidence="2">
    <location>
        <begin position="24"/>
        <end position="373"/>
    </location>
</feature>
<keyword evidence="2" id="KW-0732">Signal</keyword>
<dbReference type="Proteomes" id="UP000030401">
    <property type="component" value="Unassembled WGS sequence"/>
</dbReference>
<keyword evidence="5" id="KW-1185">Reference proteome</keyword>
<evidence type="ECO:0000313" key="4">
    <source>
        <dbReference type="EMBL" id="KGX86110.1"/>
    </source>
</evidence>
<dbReference type="OrthoDB" id="9810906at2"/>
<dbReference type="InterPro" id="IPR052169">
    <property type="entry name" value="CW_Biosynth-Accessory"/>
</dbReference>
<feature type="signal peptide" evidence="2">
    <location>
        <begin position="1"/>
        <end position="23"/>
    </location>
</feature>
<evidence type="ECO:0000259" key="3">
    <source>
        <dbReference type="SMART" id="SM00854"/>
    </source>
</evidence>
<sequence>MKIKSISFVVVLLLFLTSCGTSESEEPLHVSNQSYSATDKEEMSYTYASSATLSAIGDILIHDSLYKDARTANGYDFKPMFAPVKPYLNKADITFANSESMIGGSEIGLSSYPSFNSPYEVGDALADAGVDVVSMANNHTLDRGEQAIENALTYWDKLGIEHAGSYLSEEEQKEITTITKNNITFSFLAYTYGTNGIPVPDGKEYLVNLMDRSLMEEDIEKARKVSDVVVVSLHFGDEYVRFPDEKQQDVARFAANNGADIILGHHTHVLQPPEWIETEDDRKAFVVYSLGNFISGQDKHHRRIGGVMNIEVVKQTDAKGSSIELQNSSFVPTYTKYTNFRNYEVVPLKQYNETYYKETKEHMSTYMTDIQFP</sequence>
<dbReference type="PANTHER" id="PTHR33393">
    <property type="entry name" value="POLYGLUTAMINE SYNTHESIS ACCESSORY PROTEIN RV0574C-RELATED"/>
    <property type="match status" value="1"/>
</dbReference>
<reference evidence="4 5" key="1">
    <citation type="submission" date="2013-08" db="EMBL/GenBank/DDBJ databases">
        <authorList>
            <person name="Huang J."/>
            <person name="Wang G."/>
        </authorList>
    </citation>
    <scope>NUCLEOTIDE SEQUENCE [LARGE SCALE GENOMIC DNA]</scope>
    <source>
        <strain evidence="4 5">JSM 072002</strain>
    </source>
</reference>
<dbReference type="PROSITE" id="PS51257">
    <property type="entry name" value="PROKAR_LIPOPROTEIN"/>
    <property type="match status" value="1"/>
</dbReference>
<evidence type="ECO:0000256" key="2">
    <source>
        <dbReference type="SAM" id="SignalP"/>
    </source>
</evidence>
<dbReference type="CDD" id="cd07381">
    <property type="entry name" value="MPP_CapA"/>
    <property type="match status" value="1"/>
</dbReference>
<organism evidence="4 5">
    <name type="scientific">Pontibacillus litoralis JSM 072002</name>
    <dbReference type="NCBI Taxonomy" id="1385512"/>
    <lineage>
        <taxon>Bacteria</taxon>
        <taxon>Bacillati</taxon>
        <taxon>Bacillota</taxon>
        <taxon>Bacilli</taxon>
        <taxon>Bacillales</taxon>
        <taxon>Bacillaceae</taxon>
        <taxon>Pontibacillus</taxon>
    </lineage>
</organism>
<dbReference type="InterPro" id="IPR029052">
    <property type="entry name" value="Metallo-depent_PP-like"/>
</dbReference>